<dbReference type="PANTHER" id="PTHR46546:SF4">
    <property type="entry name" value="SHEWANELLA-LIKE PROTEIN PHOSPHATASE 1"/>
    <property type="match status" value="1"/>
</dbReference>
<evidence type="ECO:0000259" key="1">
    <source>
        <dbReference type="Pfam" id="PF00149"/>
    </source>
</evidence>
<dbReference type="EMBL" id="UINC01007235">
    <property type="protein sequence ID" value="SVA32173.1"/>
    <property type="molecule type" value="Genomic_DNA"/>
</dbReference>
<dbReference type="AlphaFoldDB" id="A0A381UYW8"/>
<dbReference type="SUPFAM" id="SSF56300">
    <property type="entry name" value="Metallo-dependent phosphatases"/>
    <property type="match status" value="1"/>
</dbReference>
<dbReference type="GO" id="GO:0016787">
    <property type="term" value="F:hydrolase activity"/>
    <property type="evidence" value="ECO:0007669"/>
    <property type="project" value="InterPro"/>
</dbReference>
<reference evidence="2" key="1">
    <citation type="submission" date="2018-05" db="EMBL/GenBank/DDBJ databases">
        <authorList>
            <person name="Lanie J.A."/>
            <person name="Ng W.-L."/>
            <person name="Kazmierczak K.M."/>
            <person name="Andrzejewski T.M."/>
            <person name="Davidsen T.M."/>
            <person name="Wayne K.J."/>
            <person name="Tettelin H."/>
            <person name="Glass J.I."/>
            <person name="Rusch D."/>
            <person name="Podicherti R."/>
            <person name="Tsui H.-C.T."/>
            <person name="Winkler M.E."/>
        </authorList>
    </citation>
    <scope>NUCLEOTIDE SEQUENCE</scope>
</reference>
<name>A0A381UYW8_9ZZZZ</name>
<dbReference type="InterPro" id="IPR029052">
    <property type="entry name" value="Metallo-depent_PP-like"/>
</dbReference>
<feature type="domain" description="Calcineurin-like phosphoesterase" evidence="1">
    <location>
        <begin position="43"/>
        <end position="217"/>
    </location>
</feature>
<dbReference type="InterPro" id="IPR004843">
    <property type="entry name" value="Calcineurin-like_PHP"/>
</dbReference>
<proteinExistence type="predicted"/>
<dbReference type="PANTHER" id="PTHR46546">
    <property type="entry name" value="SHEWANELLA-LIKE PROTEIN PHOSPHATASE 1"/>
    <property type="match status" value="1"/>
</dbReference>
<sequence>MYRNCVWQADGTFSCLNVKKKLRNNNIVIPKRNLKSIYPSVRRIIAIGDIHGDLQKVKYIFIKAKLIKKNIKGNWMWIGKDTYVVQVGDQVDFGGRGVTTSDNSKELEVLLFMDLMDKKARQHKGRVISLLGNHELMNVLGDFRYVSLKGINDFGGEQRRKKLFSPNGSLAKYLAYNRLSIVQIGKWVFVHGGLLPQWIGSQDIKKLNNKVKSFLLGKSSLQDDTILQRIIQGDDSFFWTREYGFPTGTNHCNKLSKTLKKMNATGMVIGHSIQNSISSDCSNRLWKVDVGMSRAFGNERKPQCLEIISKKNGARKSIKIIK</sequence>
<evidence type="ECO:0000313" key="2">
    <source>
        <dbReference type="EMBL" id="SVA32173.1"/>
    </source>
</evidence>
<gene>
    <name evidence="2" type="ORF">METZ01_LOCUS85027</name>
</gene>
<protein>
    <recommendedName>
        <fullName evidence="1">Calcineurin-like phosphoesterase domain-containing protein</fullName>
    </recommendedName>
</protein>
<organism evidence="2">
    <name type="scientific">marine metagenome</name>
    <dbReference type="NCBI Taxonomy" id="408172"/>
    <lineage>
        <taxon>unclassified sequences</taxon>
        <taxon>metagenomes</taxon>
        <taxon>ecological metagenomes</taxon>
    </lineage>
</organism>
<dbReference type="Gene3D" id="3.60.21.10">
    <property type="match status" value="1"/>
</dbReference>
<dbReference type="Pfam" id="PF00149">
    <property type="entry name" value="Metallophos"/>
    <property type="match status" value="1"/>
</dbReference>
<accession>A0A381UYW8</accession>